<dbReference type="PANTHER" id="PTHR45527:SF1">
    <property type="entry name" value="FATTY ACID SYNTHASE"/>
    <property type="match status" value="1"/>
</dbReference>
<dbReference type="AlphaFoldDB" id="A0A538TP98"/>
<evidence type="ECO:0000256" key="1">
    <source>
        <dbReference type="ARBA" id="ARBA00001957"/>
    </source>
</evidence>
<dbReference type="PROSITE" id="PS00012">
    <property type="entry name" value="PHOSPHOPANTETHEINE"/>
    <property type="match status" value="1"/>
</dbReference>
<dbReference type="GO" id="GO:0031177">
    <property type="term" value="F:phosphopantetheine binding"/>
    <property type="evidence" value="ECO:0007669"/>
    <property type="project" value="InterPro"/>
</dbReference>
<name>A0A538TP98_UNCEI</name>
<dbReference type="InterPro" id="IPR020806">
    <property type="entry name" value="PKS_PP-bd"/>
</dbReference>
<dbReference type="PANTHER" id="PTHR45527">
    <property type="entry name" value="NONRIBOSOMAL PEPTIDE SYNTHETASE"/>
    <property type="match status" value="1"/>
</dbReference>
<gene>
    <name evidence="5" type="ORF">E6K78_07670</name>
</gene>
<accession>A0A538TP98</accession>
<sequence>MDEGVEALWRALDLGLPQVVVSTQDLDELVAQATSSSVAEFLEGVGRATPQQDGEGTDVSALESDTQRRVAALWSRLLGVGRIGRQDNFFDLGGNSLLAIQLASHLRKAFDIDLTIARLFESPDLASLAAAVEASLEERRKGEEVARLLEEIESLSEDEVRTELTRAVGAEGGR</sequence>
<dbReference type="GO" id="GO:0043041">
    <property type="term" value="P:amino acid activation for nonribosomal peptide biosynthetic process"/>
    <property type="evidence" value="ECO:0007669"/>
    <property type="project" value="TreeGrafter"/>
</dbReference>
<dbReference type="Gene3D" id="1.10.1200.10">
    <property type="entry name" value="ACP-like"/>
    <property type="match status" value="1"/>
</dbReference>
<keyword evidence="3" id="KW-0597">Phosphoprotein</keyword>
<proteinExistence type="predicted"/>
<dbReference type="EMBL" id="VBOY01000071">
    <property type="protein sequence ID" value="TMQ65451.1"/>
    <property type="molecule type" value="Genomic_DNA"/>
</dbReference>
<evidence type="ECO:0000259" key="4">
    <source>
        <dbReference type="PROSITE" id="PS50075"/>
    </source>
</evidence>
<dbReference type="FunFam" id="1.10.1200.10:FF:000005">
    <property type="entry name" value="Nonribosomal peptide synthetase 1"/>
    <property type="match status" value="1"/>
</dbReference>
<comment type="cofactor">
    <cofactor evidence="1">
        <name>pantetheine 4'-phosphate</name>
        <dbReference type="ChEBI" id="CHEBI:47942"/>
    </cofactor>
</comment>
<dbReference type="InterPro" id="IPR006162">
    <property type="entry name" value="Ppantetheine_attach_site"/>
</dbReference>
<dbReference type="GO" id="GO:0005737">
    <property type="term" value="C:cytoplasm"/>
    <property type="evidence" value="ECO:0007669"/>
    <property type="project" value="TreeGrafter"/>
</dbReference>
<comment type="caution">
    <text evidence="5">The sequence shown here is derived from an EMBL/GenBank/DDBJ whole genome shotgun (WGS) entry which is preliminary data.</text>
</comment>
<dbReference type="PROSITE" id="PS50075">
    <property type="entry name" value="CARRIER"/>
    <property type="match status" value="1"/>
</dbReference>
<protein>
    <recommendedName>
        <fullName evidence="4">Carrier domain-containing protein</fullName>
    </recommendedName>
</protein>
<dbReference type="GO" id="GO:0044550">
    <property type="term" value="P:secondary metabolite biosynthetic process"/>
    <property type="evidence" value="ECO:0007669"/>
    <property type="project" value="TreeGrafter"/>
</dbReference>
<evidence type="ECO:0000313" key="5">
    <source>
        <dbReference type="EMBL" id="TMQ65451.1"/>
    </source>
</evidence>
<dbReference type="InterPro" id="IPR036736">
    <property type="entry name" value="ACP-like_sf"/>
</dbReference>
<evidence type="ECO:0000256" key="3">
    <source>
        <dbReference type="ARBA" id="ARBA00022553"/>
    </source>
</evidence>
<dbReference type="SUPFAM" id="SSF47336">
    <property type="entry name" value="ACP-like"/>
    <property type="match status" value="1"/>
</dbReference>
<dbReference type="InterPro" id="IPR009081">
    <property type="entry name" value="PP-bd_ACP"/>
</dbReference>
<organism evidence="5 6">
    <name type="scientific">Eiseniibacteriota bacterium</name>
    <dbReference type="NCBI Taxonomy" id="2212470"/>
    <lineage>
        <taxon>Bacteria</taxon>
        <taxon>Candidatus Eiseniibacteriota</taxon>
    </lineage>
</organism>
<reference evidence="5 6" key="1">
    <citation type="journal article" date="2019" name="Nat. Microbiol.">
        <title>Mediterranean grassland soil C-N compound turnover is dependent on rainfall and depth, and is mediated by genomically divergent microorganisms.</title>
        <authorList>
            <person name="Diamond S."/>
            <person name="Andeer P.F."/>
            <person name="Li Z."/>
            <person name="Crits-Christoph A."/>
            <person name="Burstein D."/>
            <person name="Anantharaman K."/>
            <person name="Lane K.R."/>
            <person name="Thomas B.C."/>
            <person name="Pan C."/>
            <person name="Northen T.R."/>
            <person name="Banfield J.F."/>
        </authorList>
    </citation>
    <scope>NUCLEOTIDE SEQUENCE [LARGE SCALE GENOMIC DNA]</scope>
    <source>
        <strain evidence="5">WS_8</strain>
    </source>
</reference>
<evidence type="ECO:0000256" key="2">
    <source>
        <dbReference type="ARBA" id="ARBA00022450"/>
    </source>
</evidence>
<evidence type="ECO:0000313" key="6">
    <source>
        <dbReference type="Proteomes" id="UP000316609"/>
    </source>
</evidence>
<dbReference type="SMART" id="SM00823">
    <property type="entry name" value="PKS_PP"/>
    <property type="match status" value="1"/>
</dbReference>
<feature type="domain" description="Carrier" evidence="4">
    <location>
        <begin position="61"/>
        <end position="136"/>
    </location>
</feature>
<keyword evidence="2" id="KW-0596">Phosphopantetheine</keyword>
<dbReference type="Proteomes" id="UP000316609">
    <property type="component" value="Unassembled WGS sequence"/>
</dbReference>
<dbReference type="Pfam" id="PF00550">
    <property type="entry name" value="PP-binding"/>
    <property type="match status" value="1"/>
</dbReference>